<evidence type="ECO:0000313" key="3">
    <source>
        <dbReference type="Proteomes" id="UP001190700"/>
    </source>
</evidence>
<name>A0AAE0KU99_9CHLO</name>
<evidence type="ECO:0000313" key="2">
    <source>
        <dbReference type="EMBL" id="KAK3260750.1"/>
    </source>
</evidence>
<keyword evidence="3" id="KW-1185">Reference proteome</keyword>
<evidence type="ECO:0000256" key="1">
    <source>
        <dbReference type="SAM" id="MobiDB-lite"/>
    </source>
</evidence>
<reference evidence="2 3" key="1">
    <citation type="journal article" date="2015" name="Genome Biol. Evol.">
        <title>Comparative Genomics of a Bacterivorous Green Alga Reveals Evolutionary Causalities and Consequences of Phago-Mixotrophic Mode of Nutrition.</title>
        <authorList>
            <person name="Burns J.A."/>
            <person name="Paasch A."/>
            <person name="Narechania A."/>
            <person name="Kim E."/>
        </authorList>
    </citation>
    <scope>NUCLEOTIDE SEQUENCE [LARGE SCALE GENOMIC DNA]</scope>
    <source>
        <strain evidence="2 3">PLY_AMNH</strain>
    </source>
</reference>
<comment type="caution">
    <text evidence="2">The sequence shown here is derived from an EMBL/GenBank/DDBJ whole genome shotgun (WGS) entry which is preliminary data.</text>
</comment>
<sequence length="129" mass="12977">MSASVVTSSGEEGSPGAADKEFPGDLSPAALGTLGGNRVAPGLAGTVVEACGLRRGPATISRNKYSSELAEPVPELGRLKVPASGLIRLPAPARQAAKPMERLNKVTGAAADADALTSLTAEGHAFEKN</sequence>
<proteinExistence type="predicted"/>
<gene>
    <name evidence="2" type="ORF">CYMTET_30310</name>
</gene>
<dbReference type="AlphaFoldDB" id="A0AAE0KU99"/>
<feature type="compositionally biased region" description="Polar residues" evidence="1">
    <location>
        <begin position="1"/>
        <end position="11"/>
    </location>
</feature>
<accession>A0AAE0KU99</accession>
<protein>
    <submittedName>
        <fullName evidence="2">Uncharacterized protein</fullName>
    </submittedName>
</protein>
<feature type="region of interest" description="Disordered" evidence="1">
    <location>
        <begin position="1"/>
        <end position="35"/>
    </location>
</feature>
<dbReference type="EMBL" id="LGRX02017450">
    <property type="protein sequence ID" value="KAK3260750.1"/>
    <property type="molecule type" value="Genomic_DNA"/>
</dbReference>
<dbReference type="Proteomes" id="UP001190700">
    <property type="component" value="Unassembled WGS sequence"/>
</dbReference>
<organism evidence="2 3">
    <name type="scientific">Cymbomonas tetramitiformis</name>
    <dbReference type="NCBI Taxonomy" id="36881"/>
    <lineage>
        <taxon>Eukaryota</taxon>
        <taxon>Viridiplantae</taxon>
        <taxon>Chlorophyta</taxon>
        <taxon>Pyramimonadophyceae</taxon>
        <taxon>Pyramimonadales</taxon>
        <taxon>Pyramimonadaceae</taxon>
        <taxon>Cymbomonas</taxon>
    </lineage>
</organism>